<dbReference type="EMBL" id="JASBRG010000005">
    <property type="protein sequence ID" value="MDI3320005.1"/>
    <property type="molecule type" value="Genomic_DNA"/>
</dbReference>
<proteinExistence type="predicted"/>
<reference evidence="1 2" key="1">
    <citation type="submission" date="2023-05" db="EMBL/GenBank/DDBJ databases">
        <title>Genome sequence of Pinibacter sp. MAH-24.</title>
        <authorList>
            <person name="Huq M.A."/>
        </authorList>
    </citation>
    <scope>NUCLEOTIDE SEQUENCE [LARGE SCALE GENOMIC DNA]</scope>
    <source>
        <strain evidence="1 2">MAH-24</strain>
    </source>
</reference>
<sequence length="134" mass="14930">MKKIIIQLPMKLALWAGQGLWHNMDYLQETRSFDAAILNKSYNATENISIELRPDTIVDIYKRLSNLPEGIAARPNKDAKDILLPQLIAMTEGADTDLAQSAGYVLTTLQAWDNKQIADTAGIINRLASELFIS</sequence>
<evidence type="ECO:0000313" key="1">
    <source>
        <dbReference type="EMBL" id="MDI3320005.1"/>
    </source>
</evidence>
<keyword evidence="2" id="KW-1185">Reference proteome</keyword>
<name>A0ABT6RBV0_9BACT</name>
<organism evidence="1 2">
    <name type="scientific">Pinibacter soli</name>
    <dbReference type="NCBI Taxonomy" id="3044211"/>
    <lineage>
        <taxon>Bacteria</taxon>
        <taxon>Pseudomonadati</taxon>
        <taxon>Bacteroidota</taxon>
        <taxon>Chitinophagia</taxon>
        <taxon>Chitinophagales</taxon>
        <taxon>Chitinophagaceae</taxon>
        <taxon>Pinibacter</taxon>
    </lineage>
</organism>
<accession>A0ABT6RBV0</accession>
<comment type="caution">
    <text evidence="1">The sequence shown here is derived from an EMBL/GenBank/DDBJ whole genome shotgun (WGS) entry which is preliminary data.</text>
</comment>
<gene>
    <name evidence="1" type="ORF">QJ048_09495</name>
</gene>
<evidence type="ECO:0000313" key="2">
    <source>
        <dbReference type="Proteomes" id="UP001226434"/>
    </source>
</evidence>
<protein>
    <submittedName>
        <fullName evidence="1">Uncharacterized protein</fullName>
    </submittedName>
</protein>
<dbReference type="RefSeq" id="WP_282334105.1">
    <property type="nucleotide sequence ID" value="NZ_JASBRG010000005.1"/>
</dbReference>
<dbReference type="Proteomes" id="UP001226434">
    <property type="component" value="Unassembled WGS sequence"/>
</dbReference>